<dbReference type="Gene3D" id="3.10.129.10">
    <property type="entry name" value="Hotdog Thioesterase"/>
    <property type="match status" value="1"/>
</dbReference>
<accession>A0A840MP48</accession>
<dbReference type="RefSeq" id="WP_184039733.1">
    <property type="nucleotide sequence ID" value="NZ_JACHHY010000015.1"/>
</dbReference>
<reference evidence="1 2" key="1">
    <citation type="submission" date="2020-08" db="EMBL/GenBank/DDBJ databases">
        <title>Genomic Encyclopedia of Type Strains, Phase IV (KMG-IV): sequencing the most valuable type-strain genomes for metagenomic binning, comparative biology and taxonomic classification.</title>
        <authorList>
            <person name="Goeker M."/>
        </authorList>
    </citation>
    <scope>NUCLEOTIDE SEQUENCE [LARGE SCALE GENOMIC DNA]</scope>
    <source>
        <strain evidence="1 2">DSM 27165</strain>
    </source>
</reference>
<proteinExistence type="predicted"/>
<dbReference type="PANTHER" id="PTHR12475">
    <property type="match status" value="1"/>
</dbReference>
<dbReference type="AlphaFoldDB" id="A0A840MP48"/>
<dbReference type="SUPFAM" id="SSF54637">
    <property type="entry name" value="Thioesterase/thiol ester dehydrase-isomerase"/>
    <property type="match status" value="1"/>
</dbReference>
<evidence type="ECO:0000313" key="2">
    <source>
        <dbReference type="Proteomes" id="UP000575898"/>
    </source>
</evidence>
<dbReference type="CDD" id="cd00586">
    <property type="entry name" value="4HBT"/>
    <property type="match status" value="1"/>
</dbReference>
<dbReference type="Proteomes" id="UP000575898">
    <property type="component" value="Unassembled WGS sequence"/>
</dbReference>
<dbReference type="InterPro" id="IPR029069">
    <property type="entry name" value="HotDog_dom_sf"/>
</dbReference>
<protein>
    <submittedName>
        <fullName evidence="1">Acyl-CoA thioesterase FadM</fullName>
    </submittedName>
</protein>
<comment type="caution">
    <text evidence="1">The sequence shown here is derived from an EMBL/GenBank/DDBJ whole genome shotgun (WGS) entry which is preliminary data.</text>
</comment>
<sequence>MNLYFRFLITLIRTLLAKPTHALALSRQRFRCMPWDCDINMHMTNSRYLSFMDLGRTYLLGTTGILGTLLRHKWGPVVQAADLTFIREIKPFQSFELVTRLLCWDEKYWYIQQDFEVDGKVCASAVLRGLFVKGREKVSSATVLGSIGFDEPSPIVPAHVEAWAAAFQLKKNATR</sequence>
<keyword evidence="2" id="KW-1185">Reference proteome</keyword>
<organism evidence="1 2">
    <name type="scientific">Chitinivorax tropicus</name>
    <dbReference type="NCBI Taxonomy" id="714531"/>
    <lineage>
        <taxon>Bacteria</taxon>
        <taxon>Pseudomonadati</taxon>
        <taxon>Pseudomonadota</taxon>
        <taxon>Betaproteobacteria</taxon>
        <taxon>Chitinivorax</taxon>
    </lineage>
</organism>
<gene>
    <name evidence="1" type="ORF">HNQ59_002533</name>
</gene>
<dbReference type="Pfam" id="PF13279">
    <property type="entry name" value="4HBT_2"/>
    <property type="match status" value="1"/>
</dbReference>
<dbReference type="EMBL" id="JACHHY010000015">
    <property type="protein sequence ID" value="MBB5019235.1"/>
    <property type="molecule type" value="Genomic_DNA"/>
</dbReference>
<evidence type="ECO:0000313" key="1">
    <source>
        <dbReference type="EMBL" id="MBB5019235.1"/>
    </source>
</evidence>
<dbReference type="PANTHER" id="PTHR12475:SF4">
    <property type="entry name" value="PROTEIN THEM6"/>
    <property type="match status" value="1"/>
</dbReference>
<name>A0A840MP48_9PROT</name>
<dbReference type="InterPro" id="IPR051490">
    <property type="entry name" value="THEM6_lcsJ_thioesterase"/>
</dbReference>